<keyword evidence="2" id="KW-1003">Cell membrane</keyword>
<feature type="transmembrane region" description="Helical" evidence="6">
    <location>
        <begin position="117"/>
        <end position="139"/>
    </location>
</feature>
<evidence type="ECO:0000313" key="7">
    <source>
        <dbReference type="EMBL" id="HFW32926.1"/>
    </source>
</evidence>
<feature type="transmembrane region" description="Helical" evidence="6">
    <location>
        <begin position="222"/>
        <end position="243"/>
    </location>
</feature>
<dbReference type="GO" id="GO:0005886">
    <property type="term" value="C:plasma membrane"/>
    <property type="evidence" value="ECO:0007669"/>
    <property type="project" value="UniProtKB-SubCell"/>
</dbReference>
<comment type="subcellular location">
    <subcellularLocation>
        <location evidence="1">Cell membrane</location>
        <topology evidence="1">Multi-pass membrane protein</topology>
    </subcellularLocation>
</comment>
<keyword evidence="4 6" id="KW-1133">Transmembrane helix</keyword>
<evidence type="ECO:0000256" key="4">
    <source>
        <dbReference type="ARBA" id="ARBA00022989"/>
    </source>
</evidence>
<sequence>MLKKLIQQAKDPLYKNSFFIMLSSITNAGFGFFFWMIAARLYSAEDVGIATALLSSLNLIILFSRLGFDFSIIRFFPKGNKSRILSTSIVISTSFAILFGILFIAFVDVFFSKLHPLRNLMFSAVFLMTAAVSSVTSLTAQSFIALRRGELYFLQNLAAGSRILFLFFLTFLGSAGIFGSVSFAFLFVLILALLLIGRTAGLSLSVDADYVRESFRFSTGNYFASLFSIAPNQILPIMVLNLLGAEKAAYYYVAFAIAGLIFLIPGSMSASLFVEGSHGESLRKNVLKSLAAIAVLLTPAVIFICLFGDFILHLFGKDYVQAFELLRLFALSSFFFAVVSVYLAVKRVQMDVRRIILLNGLNCVALLTLSYLLIPKFDILGAGYARIATYFISSLVVGCLVVKKERWI</sequence>
<comment type="caution">
    <text evidence="7">The sequence shown here is derived from an EMBL/GenBank/DDBJ whole genome shotgun (WGS) entry which is preliminary data.</text>
</comment>
<feature type="transmembrane region" description="Helical" evidence="6">
    <location>
        <begin position="20"/>
        <end position="42"/>
    </location>
</feature>
<feature type="transmembrane region" description="Helical" evidence="6">
    <location>
        <begin position="325"/>
        <end position="344"/>
    </location>
</feature>
<organism evidence="7">
    <name type="scientific">Archaeoglobus fulgidus</name>
    <dbReference type="NCBI Taxonomy" id="2234"/>
    <lineage>
        <taxon>Archaea</taxon>
        <taxon>Methanobacteriati</taxon>
        <taxon>Methanobacteriota</taxon>
        <taxon>Archaeoglobi</taxon>
        <taxon>Archaeoglobales</taxon>
        <taxon>Archaeoglobaceae</taxon>
        <taxon>Archaeoglobus</taxon>
    </lineage>
</organism>
<gene>
    <name evidence="7" type="ORF">ENW66_08285</name>
</gene>
<dbReference type="InterPro" id="IPR002797">
    <property type="entry name" value="Polysacc_synth"/>
</dbReference>
<feature type="transmembrane region" description="Helical" evidence="6">
    <location>
        <begin position="151"/>
        <end position="171"/>
    </location>
</feature>
<feature type="transmembrane region" description="Helical" evidence="6">
    <location>
        <begin position="177"/>
        <end position="196"/>
    </location>
</feature>
<dbReference type="PANTHER" id="PTHR30250:SF11">
    <property type="entry name" value="O-ANTIGEN TRANSPORTER-RELATED"/>
    <property type="match status" value="1"/>
</dbReference>
<name>A0A7C3RIE8_ARCFL</name>
<evidence type="ECO:0000256" key="6">
    <source>
        <dbReference type="SAM" id="Phobius"/>
    </source>
</evidence>
<dbReference type="PANTHER" id="PTHR30250">
    <property type="entry name" value="PST FAMILY PREDICTED COLANIC ACID TRANSPORTER"/>
    <property type="match status" value="1"/>
</dbReference>
<feature type="transmembrane region" description="Helical" evidence="6">
    <location>
        <begin position="380"/>
        <end position="402"/>
    </location>
</feature>
<keyword evidence="5 6" id="KW-0472">Membrane</keyword>
<proteinExistence type="predicted"/>
<dbReference type="AlphaFoldDB" id="A0A7C3RIE8"/>
<evidence type="ECO:0000256" key="2">
    <source>
        <dbReference type="ARBA" id="ARBA00022475"/>
    </source>
</evidence>
<reference evidence="7" key="1">
    <citation type="journal article" date="2020" name="mSystems">
        <title>Genome- and Community-Level Interaction Insights into Carbon Utilization and Element Cycling Functions of Hydrothermarchaeota in Hydrothermal Sediment.</title>
        <authorList>
            <person name="Zhou Z."/>
            <person name="Liu Y."/>
            <person name="Xu W."/>
            <person name="Pan J."/>
            <person name="Luo Z.H."/>
            <person name="Li M."/>
        </authorList>
    </citation>
    <scope>NUCLEOTIDE SEQUENCE [LARGE SCALE GENOMIC DNA]</scope>
    <source>
        <strain evidence="7">SpSt-87</strain>
    </source>
</reference>
<evidence type="ECO:0000256" key="1">
    <source>
        <dbReference type="ARBA" id="ARBA00004651"/>
    </source>
</evidence>
<dbReference type="InterPro" id="IPR050833">
    <property type="entry name" value="Poly_Biosynth_Transport"/>
</dbReference>
<evidence type="ECO:0000256" key="5">
    <source>
        <dbReference type="ARBA" id="ARBA00023136"/>
    </source>
</evidence>
<evidence type="ECO:0000256" key="3">
    <source>
        <dbReference type="ARBA" id="ARBA00022692"/>
    </source>
</evidence>
<accession>A0A7C3RIE8</accession>
<feature type="transmembrane region" description="Helical" evidence="6">
    <location>
        <begin position="48"/>
        <end position="68"/>
    </location>
</feature>
<feature type="transmembrane region" description="Helical" evidence="6">
    <location>
        <begin position="249"/>
        <end position="274"/>
    </location>
</feature>
<protein>
    <submittedName>
        <fullName evidence="7">Lipopolysaccharide biosynthesis protein</fullName>
    </submittedName>
</protein>
<dbReference type="EMBL" id="DTLB01000048">
    <property type="protein sequence ID" value="HFW32926.1"/>
    <property type="molecule type" value="Genomic_DNA"/>
</dbReference>
<dbReference type="Pfam" id="PF01943">
    <property type="entry name" value="Polysacc_synt"/>
    <property type="match status" value="1"/>
</dbReference>
<keyword evidence="3 6" id="KW-0812">Transmembrane</keyword>
<feature type="transmembrane region" description="Helical" evidence="6">
    <location>
        <begin position="89"/>
        <end position="111"/>
    </location>
</feature>
<feature type="transmembrane region" description="Helical" evidence="6">
    <location>
        <begin position="356"/>
        <end position="374"/>
    </location>
</feature>
<feature type="transmembrane region" description="Helical" evidence="6">
    <location>
        <begin position="286"/>
        <end position="313"/>
    </location>
</feature>